<dbReference type="AlphaFoldDB" id="A0A9P1HAQ9"/>
<evidence type="ECO:0000256" key="1">
    <source>
        <dbReference type="ARBA" id="ARBA00004123"/>
    </source>
</evidence>
<evidence type="ECO:0000256" key="6">
    <source>
        <dbReference type="ARBA" id="ARBA00022840"/>
    </source>
</evidence>
<dbReference type="CDD" id="cd17966">
    <property type="entry name" value="DEADc_DDX5_DDX17"/>
    <property type="match status" value="1"/>
</dbReference>
<evidence type="ECO:0000256" key="2">
    <source>
        <dbReference type="ARBA" id="ARBA00012552"/>
    </source>
</evidence>
<keyword evidence="6 9" id="KW-0067">ATP-binding</keyword>
<proteinExistence type="inferred from homology"/>
<dbReference type="FunFam" id="3.40.50.300:FF:000079">
    <property type="entry name" value="probable ATP-dependent RNA helicase DDX17"/>
    <property type="match status" value="1"/>
</dbReference>
<dbReference type="InterPro" id="IPR011545">
    <property type="entry name" value="DEAD/DEAH_box_helicase_dom"/>
</dbReference>
<dbReference type="PROSITE" id="PS51192">
    <property type="entry name" value="HELICASE_ATP_BIND_1"/>
    <property type="match status" value="1"/>
</dbReference>
<dbReference type="GO" id="GO:0003724">
    <property type="term" value="F:RNA helicase activity"/>
    <property type="evidence" value="ECO:0007669"/>
    <property type="project" value="UniProtKB-EC"/>
</dbReference>
<keyword evidence="7" id="KW-0539">Nucleus</keyword>
<organism evidence="13 14">
    <name type="scientific">Parascedosporium putredinis</name>
    <dbReference type="NCBI Taxonomy" id="1442378"/>
    <lineage>
        <taxon>Eukaryota</taxon>
        <taxon>Fungi</taxon>
        <taxon>Dikarya</taxon>
        <taxon>Ascomycota</taxon>
        <taxon>Pezizomycotina</taxon>
        <taxon>Sordariomycetes</taxon>
        <taxon>Hypocreomycetidae</taxon>
        <taxon>Microascales</taxon>
        <taxon>Microascaceae</taxon>
        <taxon>Parascedosporium</taxon>
    </lineage>
</organism>
<keyword evidence="5 9" id="KW-0347">Helicase</keyword>
<dbReference type="InterPro" id="IPR014001">
    <property type="entry name" value="Helicase_ATP-bd"/>
</dbReference>
<comment type="caution">
    <text evidence="13">The sequence shown here is derived from an EMBL/GenBank/DDBJ whole genome shotgun (WGS) entry which is preliminary data.</text>
</comment>
<keyword evidence="4 9" id="KW-0378">Hydrolase</keyword>
<gene>
    <name evidence="13" type="ORF">PPNO1_LOCUS8638</name>
</gene>
<keyword evidence="3 9" id="KW-0547">Nucleotide-binding</keyword>
<reference evidence="13" key="1">
    <citation type="submission" date="2022-11" db="EMBL/GenBank/DDBJ databases">
        <authorList>
            <person name="Scott C."/>
            <person name="Bruce N."/>
        </authorList>
    </citation>
    <scope>NUCLEOTIDE SEQUENCE</scope>
</reference>
<dbReference type="CDD" id="cd18787">
    <property type="entry name" value="SF2_C_DEAD"/>
    <property type="match status" value="1"/>
</dbReference>
<dbReference type="Gene3D" id="3.40.50.300">
    <property type="entry name" value="P-loop containing nucleotide triphosphate hydrolases"/>
    <property type="match status" value="2"/>
</dbReference>
<evidence type="ECO:0000256" key="9">
    <source>
        <dbReference type="RuleBase" id="RU000492"/>
    </source>
</evidence>
<feature type="compositionally biased region" description="Basic and acidic residues" evidence="10">
    <location>
        <begin position="76"/>
        <end position="88"/>
    </location>
</feature>
<evidence type="ECO:0000256" key="7">
    <source>
        <dbReference type="ARBA" id="ARBA00023242"/>
    </source>
</evidence>
<evidence type="ECO:0000256" key="4">
    <source>
        <dbReference type="ARBA" id="ARBA00022801"/>
    </source>
</evidence>
<comment type="similarity">
    <text evidence="9">Belongs to the DEAD box helicase family.</text>
</comment>
<evidence type="ECO:0000259" key="11">
    <source>
        <dbReference type="PROSITE" id="PS51192"/>
    </source>
</evidence>
<dbReference type="SUPFAM" id="SSF52540">
    <property type="entry name" value="P-loop containing nucleoside triphosphate hydrolases"/>
    <property type="match status" value="1"/>
</dbReference>
<keyword evidence="14" id="KW-1185">Reference proteome</keyword>
<dbReference type="EMBL" id="CALLCH030000019">
    <property type="protein sequence ID" value="CAI4219066.1"/>
    <property type="molecule type" value="Genomic_DNA"/>
</dbReference>
<evidence type="ECO:0000259" key="12">
    <source>
        <dbReference type="PROSITE" id="PS51194"/>
    </source>
</evidence>
<dbReference type="PANTHER" id="PTHR47958">
    <property type="entry name" value="ATP-DEPENDENT RNA HELICASE DBP3"/>
    <property type="match status" value="1"/>
</dbReference>
<dbReference type="InterPro" id="IPR027417">
    <property type="entry name" value="P-loop_NTPase"/>
</dbReference>
<name>A0A9P1HAQ9_9PEZI</name>
<dbReference type="SMART" id="SM00490">
    <property type="entry name" value="HELICc"/>
    <property type="match status" value="1"/>
</dbReference>
<dbReference type="FunFam" id="3.40.50.300:FF:000008">
    <property type="entry name" value="ATP-dependent RNA helicase RhlB"/>
    <property type="match status" value="1"/>
</dbReference>
<feature type="domain" description="Helicase C-terminal" evidence="12">
    <location>
        <begin position="394"/>
        <end position="554"/>
    </location>
</feature>
<dbReference type="GO" id="GO:0005524">
    <property type="term" value="F:ATP binding"/>
    <property type="evidence" value="ECO:0007669"/>
    <property type="project" value="UniProtKB-KW"/>
</dbReference>
<evidence type="ECO:0000256" key="8">
    <source>
        <dbReference type="ARBA" id="ARBA00047984"/>
    </source>
</evidence>
<dbReference type="GO" id="GO:0016787">
    <property type="term" value="F:hydrolase activity"/>
    <property type="evidence" value="ECO:0007669"/>
    <property type="project" value="UniProtKB-KW"/>
</dbReference>
<protein>
    <recommendedName>
        <fullName evidence="2">RNA helicase</fullName>
        <ecNumber evidence="2">3.6.4.13</ecNumber>
    </recommendedName>
</protein>
<dbReference type="Pfam" id="PF00270">
    <property type="entry name" value="DEAD"/>
    <property type="match status" value="1"/>
</dbReference>
<evidence type="ECO:0000313" key="13">
    <source>
        <dbReference type="EMBL" id="CAI4219066.1"/>
    </source>
</evidence>
<dbReference type="InterPro" id="IPR001650">
    <property type="entry name" value="Helicase_C-like"/>
</dbReference>
<accession>A0A9P1HAQ9</accession>
<feature type="region of interest" description="Disordered" evidence="10">
    <location>
        <begin position="69"/>
        <end position="95"/>
    </location>
</feature>
<evidence type="ECO:0000256" key="10">
    <source>
        <dbReference type="SAM" id="MobiDB-lite"/>
    </source>
</evidence>
<evidence type="ECO:0000256" key="5">
    <source>
        <dbReference type="ARBA" id="ARBA00022806"/>
    </source>
</evidence>
<comment type="catalytic activity">
    <reaction evidence="8">
        <text>ATP + H2O = ADP + phosphate + H(+)</text>
        <dbReference type="Rhea" id="RHEA:13065"/>
        <dbReference type="ChEBI" id="CHEBI:15377"/>
        <dbReference type="ChEBI" id="CHEBI:15378"/>
        <dbReference type="ChEBI" id="CHEBI:30616"/>
        <dbReference type="ChEBI" id="CHEBI:43474"/>
        <dbReference type="ChEBI" id="CHEBI:456216"/>
        <dbReference type="EC" id="3.6.4.13"/>
    </reaction>
</comment>
<sequence length="590" mass="64116">MSIKPRVLIGLTWTRILDLWYKAIQGADHAGIKSPPDNNPINPLSTTLYHSSSETMSYGGGYGGGRGGGGGYSNGYDRHERGGRDRNGDGQNGGGYSNGGGYGGGGGGGGYGGGGFGGGGFGGGAGGDRMSNLGSGLKTQNWDLSTMPKFEKHFYKENPEVAQRSSAEVDAFRQKHAITVAGTDLPKPVETFDEAGFPRYSQGWPMALSGRDVVGIAETGSGKTLTYCLPSIVHINAQPLLAPGDGPIVLVLAPTRELAVQIQQEITKFGRSSRIRNTCVYGGVPKGPQIRDLSRGVEVCIATPGRLIDMLEAGKTNLRRVTYLVLDEADRMLDMGFEPQIRKIIGQIRPDRQTLMWSATWPKEVRALATDFLSDFIQVNIGSMDLAANHRITQIVEVVSEMEKRDRMIKHLEKIMDNKENKCLIFVGTKRVADDITRFLRQDGWPALSIHGDKQQNERDWVLDQFKTGKSPVMVATDVASRGIDVRNITHVLNYDYPNNSEDYIHRIGRTGRAGANGTAITFFTTDNSKQARDLVNVLAEAKQQIDPRLAEMARYGGGGGHGRFGGYRGRGGHRGGANANNMPLSKRRW</sequence>
<dbReference type="Pfam" id="PF00271">
    <property type="entry name" value="Helicase_C"/>
    <property type="match status" value="1"/>
</dbReference>
<dbReference type="PROSITE" id="PS00039">
    <property type="entry name" value="DEAD_ATP_HELICASE"/>
    <property type="match status" value="1"/>
</dbReference>
<evidence type="ECO:0000313" key="14">
    <source>
        <dbReference type="Proteomes" id="UP000838763"/>
    </source>
</evidence>
<dbReference type="Proteomes" id="UP000838763">
    <property type="component" value="Unassembled WGS sequence"/>
</dbReference>
<dbReference type="InterPro" id="IPR000629">
    <property type="entry name" value="RNA-helicase_DEAD-box_CS"/>
</dbReference>
<evidence type="ECO:0000256" key="3">
    <source>
        <dbReference type="ARBA" id="ARBA00022741"/>
    </source>
</evidence>
<dbReference type="GO" id="GO:0003676">
    <property type="term" value="F:nucleic acid binding"/>
    <property type="evidence" value="ECO:0007669"/>
    <property type="project" value="InterPro"/>
</dbReference>
<feature type="region of interest" description="Disordered" evidence="10">
    <location>
        <begin position="569"/>
        <end position="590"/>
    </location>
</feature>
<comment type="subcellular location">
    <subcellularLocation>
        <location evidence="1">Nucleus</location>
    </subcellularLocation>
</comment>
<dbReference type="OrthoDB" id="196131at2759"/>
<dbReference type="PROSITE" id="PS51194">
    <property type="entry name" value="HELICASE_CTER"/>
    <property type="match status" value="1"/>
</dbReference>
<feature type="domain" description="Helicase ATP-binding" evidence="11">
    <location>
        <begin position="204"/>
        <end position="379"/>
    </location>
</feature>
<dbReference type="EC" id="3.6.4.13" evidence="2"/>
<dbReference type="GO" id="GO:0005634">
    <property type="term" value="C:nucleus"/>
    <property type="evidence" value="ECO:0007669"/>
    <property type="project" value="UniProtKB-SubCell"/>
</dbReference>
<dbReference type="SMART" id="SM00487">
    <property type="entry name" value="DEXDc"/>
    <property type="match status" value="1"/>
</dbReference>